<feature type="region of interest" description="Disordered" evidence="7">
    <location>
        <begin position="437"/>
        <end position="468"/>
    </location>
</feature>
<dbReference type="PROSITE" id="PS50939">
    <property type="entry name" value="CYTOCHROME_B561"/>
    <property type="match status" value="1"/>
</dbReference>
<dbReference type="Pfam" id="PF03188">
    <property type="entry name" value="Cytochrom_B561"/>
    <property type="match status" value="1"/>
</dbReference>
<keyword evidence="2" id="KW-0813">Transport</keyword>
<dbReference type="SUPFAM" id="SSF49344">
    <property type="entry name" value="CBD9-like"/>
    <property type="match status" value="1"/>
</dbReference>
<evidence type="ECO:0000256" key="4">
    <source>
        <dbReference type="ARBA" id="ARBA00022982"/>
    </source>
</evidence>
<name>A0A8K0X8X1_9PEZI</name>
<feature type="transmembrane region" description="Helical" evidence="8">
    <location>
        <begin position="286"/>
        <end position="304"/>
    </location>
</feature>
<evidence type="ECO:0000313" key="11">
    <source>
        <dbReference type="EMBL" id="KAH7376381.1"/>
    </source>
</evidence>
<keyword evidence="9" id="KW-0732">Signal</keyword>
<dbReference type="GO" id="GO:0016020">
    <property type="term" value="C:membrane"/>
    <property type="evidence" value="ECO:0007669"/>
    <property type="project" value="UniProtKB-SubCell"/>
</dbReference>
<evidence type="ECO:0000256" key="2">
    <source>
        <dbReference type="ARBA" id="ARBA00022448"/>
    </source>
</evidence>
<keyword evidence="4" id="KW-0249">Electron transport</keyword>
<keyword evidence="5 8" id="KW-1133">Transmembrane helix</keyword>
<feature type="transmembrane region" description="Helical" evidence="8">
    <location>
        <begin position="351"/>
        <end position="369"/>
    </location>
</feature>
<feature type="transmembrane region" description="Helical" evidence="8">
    <location>
        <begin position="324"/>
        <end position="345"/>
    </location>
</feature>
<dbReference type="SMART" id="SM00665">
    <property type="entry name" value="B561"/>
    <property type="match status" value="1"/>
</dbReference>
<evidence type="ECO:0000256" key="6">
    <source>
        <dbReference type="ARBA" id="ARBA00023136"/>
    </source>
</evidence>
<evidence type="ECO:0000256" key="5">
    <source>
        <dbReference type="ARBA" id="ARBA00022989"/>
    </source>
</evidence>
<reference evidence="11" key="1">
    <citation type="journal article" date="2021" name="Nat. Commun.">
        <title>Genetic determinants of endophytism in the Arabidopsis root mycobiome.</title>
        <authorList>
            <person name="Mesny F."/>
            <person name="Miyauchi S."/>
            <person name="Thiergart T."/>
            <person name="Pickel B."/>
            <person name="Atanasova L."/>
            <person name="Karlsson M."/>
            <person name="Huettel B."/>
            <person name="Barry K.W."/>
            <person name="Haridas S."/>
            <person name="Chen C."/>
            <person name="Bauer D."/>
            <person name="Andreopoulos W."/>
            <person name="Pangilinan J."/>
            <person name="LaButti K."/>
            <person name="Riley R."/>
            <person name="Lipzen A."/>
            <person name="Clum A."/>
            <person name="Drula E."/>
            <person name="Henrissat B."/>
            <person name="Kohler A."/>
            <person name="Grigoriev I.V."/>
            <person name="Martin F.M."/>
            <person name="Hacquard S."/>
        </authorList>
    </citation>
    <scope>NUCLEOTIDE SEQUENCE</scope>
    <source>
        <strain evidence="11">MPI-CAGE-AT-0016</strain>
    </source>
</reference>
<evidence type="ECO:0000256" key="3">
    <source>
        <dbReference type="ARBA" id="ARBA00022692"/>
    </source>
</evidence>
<evidence type="ECO:0000256" key="1">
    <source>
        <dbReference type="ARBA" id="ARBA00004370"/>
    </source>
</evidence>
<keyword evidence="6 8" id="KW-0472">Membrane</keyword>
<dbReference type="CDD" id="cd09630">
    <property type="entry name" value="CDH_like_cytochrome"/>
    <property type="match status" value="1"/>
</dbReference>
<accession>A0A8K0X8X1</accession>
<evidence type="ECO:0000256" key="9">
    <source>
        <dbReference type="SAM" id="SignalP"/>
    </source>
</evidence>
<evidence type="ECO:0000256" key="7">
    <source>
        <dbReference type="SAM" id="MobiDB-lite"/>
    </source>
</evidence>
<dbReference type="CDD" id="cd08760">
    <property type="entry name" value="Cyt_b561_FRRS1_like"/>
    <property type="match status" value="1"/>
</dbReference>
<comment type="caution">
    <text evidence="11">The sequence shown here is derived from an EMBL/GenBank/DDBJ whole genome shotgun (WGS) entry which is preliminary data.</text>
</comment>
<dbReference type="OrthoDB" id="19261at2759"/>
<sequence length="468" mass="50370">MLFSRFGAVLAAAACLFTTAAAQTNQTQSTFVAVDGQLAFGIITPADEEALYFTLRVHRSRAWGAVGLGSASMAGSLILMIYEDAVSENVIFSPRLATGTFEPAYLPGLQLEALNGTGLDGSYMTLSARCTKGCLSWAGGALEPASKAQDAIYALGPREALRSDQPDAWLPMHREFGSFRLDLARTGNSTGAPVLTRSARTEGAVAGAAGNYRREWKSTFHAASMVVVFIGMLPAGALMIQLGHWARLHAMNQVLALLLFLVGAGLGMATSPNFQRSRKFRSPHQIFGIIILIFFLAQFVIGFLHHRQWKQTKQPTKLAIPHRWLGRGIMLMGIVNAFLGFKFALNGFYNYILTGLVIAVVGLALVLIFGKRWIRKIKGDSGDDGTGPFNGGHAMAAHHAEPWRQRVGAASGPGFEAPSYANPPAYQSRNLYPQGAQIPMGDMGGRPKERAGVSTTDMGPVQAPRDMV</sequence>
<comment type="subcellular location">
    <subcellularLocation>
        <location evidence="1">Membrane</location>
    </subcellularLocation>
</comment>
<dbReference type="AlphaFoldDB" id="A0A8K0X8X1"/>
<evidence type="ECO:0000259" key="10">
    <source>
        <dbReference type="PROSITE" id="PS50939"/>
    </source>
</evidence>
<dbReference type="EMBL" id="JAGPXD010000001">
    <property type="protein sequence ID" value="KAH7376381.1"/>
    <property type="molecule type" value="Genomic_DNA"/>
</dbReference>
<gene>
    <name evidence="11" type="ORF">B0T11DRAFT_20392</name>
</gene>
<dbReference type="Proteomes" id="UP000813385">
    <property type="component" value="Unassembled WGS sequence"/>
</dbReference>
<keyword evidence="3 8" id="KW-0812">Transmembrane</keyword>
<dbReference type="Gene3D" id="1.20.120.1770">
    <property type="match status" value="1"/>
</dbReference>
<dbReference type="Pfam" id="PF16010">
    <property type="entry name" value="CDH-cyt"/>
    <property type="match status" value="1"/>
</dbReference>
<organism evidence="11 12">
    <name type="scientific">Plectosphaerella cucumerina</name>
    <dbReference type="NCBI Taxonomy" id="40658"/>
    <lineage>
        <taxon>Eukaryota</taxon>
        <taxon>Fungi</taxon>
        <taxon>Dikarya</taxon>
        <taxon>Ascomycota</taxon>
        <taxon>Pezizomycotina</taxon>
        <taxon>Sordariomycetes</taxon>
        <taxon>Hypocreomycetidae</taxon>
        <taxon>Glomerellales</taxon>
        <taxon>Plectosphaerellaceae</taxon>
        <taxon>Plectosphaerella</taxon>
    </lineage>
</organism>
<dbReference type="PANTHER" id="PTHR47797:SF1">
    <property type="entry name" value="CYTOCHROME B561 DOMAIN-CONTAINING PROTEIN-RELATED"/>
    <property type="match status" value="1"/>
</dbReference>
<protein>
    <recommendedName>
        <fullName evidence="10">Cytochrome b561 domain-containing protein</fullName>
    </recommendedName>
</protein>
<dbReference type="InterPro" id="IPR006593">
    <property type="entry name" value="Cyt_b561/ferric_Rdtase_TM"/>
</dbReference>
<evidence type="ECO:0000313" key="12">
    <source>
        <dbReference type="Proteomes" id="UP000813385"/>
    </source>
</evidence>
<evidence type="ECO:0000256" key="8">
    <source>
        <dbReference type="SAM" id="Phobius"/>
    </source>
</evidence>
<proteinExistence type="predicted"/>
<feature type="transmembrane region" description="Helical" evidence="8">
    <location>
        <begin position="220"/>
        <end position="242"/>
    </location>
</feature>
<dbReference type="PANTHER" id="PTHR47797">
    <property type="entry name" value="DEHYDROGENASE, PUTATIVE (AFU_ORTHOLOGUE AFUA_8G05805)-RELATED"/>
    <property type="match status" value="1"/>
</dbReference>
<feature type="chain" id="PRO_5035426001" description="Cytochrome b561 domain-containing protein" evidence="9">
    <location>
        <begin position="23"/>
        <end position="468"/>
    </location>
</feature>
<feature type="signal peptide" evidence="9">
    <location>
        <begin position="1"/>
        <end position="22"/>
    </location>
</feature>
<dbReference type="InterPro" id="IPR015920">
    <property type="entry name" value="Cellobiose_DH-like_cyt"/>
</dbReference>
<keyword evidence="12" id="KW-1185">Reference proteome</keyword>
<feature type="domain" description="Cytochrome b561" evidence="10">
    <location>
        <begin position="182"/>
        <end position="377"/>
    </location>
</feature>
<dbReference type="Gene3D" id="2.60.40.1210">
    <property type="entry name" value="Cellobiose dehydrogenase, cytochrome domain"/>
    <property type="match status" value="1"/>
</dbReference>
<feature type="transmembrane region" description="Helical" evidence="8">
    <location>
        <begin position="254"/>
        <end position="274"/>
    </location>
</feature>